<dbReference type="GO" id="GO:0003796">
    <property type="term" value="F:lysozyme activity"/>
    <property type="evidence" value="ECO:0007669"/>
    <property type="project" value="UniProtKB-EC"/>
</dbReference>
<dbReference type="InterPro" id="IPR043688">
    <property type="entry name" value="SAR_endolysin-like"/>
</dbReference>
<keyword evidence="6 7" id="KW-0326">Glycosidase</keyword>
<dbReference type="Gene3D" id="1.10.530.40">
    <property type="match status" value="1"/>
</dbReference>
<name>A0A2W4U6S1_9CYAN</name>
<evidence type="ECO:0000256" key="2">
    <source>
        <dbReference type="ARBA" id="ARBA00022529"/>
    </source>
</evidence>
<dbReference type="GO" id="GO:0042742">
    <property type="term" value="P:defense response to bacterium"/>
    <property type="evidence" value="ECO:0007669"/>
    <property type="project" value="UniProtKB-KW"/>
</dbReference>
<keyword evidence="3 7" id="KW-0081">Bacteriolytic enzyme</keyword>
<evidence type="ECO:0000256" key="1">
    <source>
        <dbReference type="ARBA" id="ARBA00000632"/>
    </source>
</evidence>
<dbReference type="GO" id="GO:0031640">
    <property type="term" value="P:killing of cells of another organism"/>
    <property type="evidence" value="ECO:0007669"/>
    <property type="project" value="UniProtKB-KW"/>
</dbReference>
<evidence type="ECO:0000256" key="7">
    <source>
        <dbReference type="RuleBase" id="RU003788"/>
    </source>
</evidence>
<dbReference type="InterPro" id="IPR002196">
    <property type="entry name" value="Glyco_hydro_24"/>
</dbReference>
<dbReference type="AlphaFoldDB" id="A0A2W4U6S1"/>
<dbReference type="Pfam" id="PF00959">
    <property type="entry name" value="Phage_lysozyme"/>
    <property type="match status" value="1"/>
</dbReference>
<gene>
    <name evidence="9" type="ORF">DCF25_16895</name>
</gene>
<dbReference type="InterPro" id="IPR051018">
    <property type="entry name" value="Bacteriophage_GH24"/>
</dbReference>
<keyword evidence="5" id="KW-1035">Host cytoplasm</keyword>
<protein>
    <recommendedName>
        <fullName evidence="7">Lysozyme</fullName>
        <ecNumber evidence="7">3.2.1.17</ecNumber>
    </recommendedName>
</protein>
<sequence length="231" mass="25599">MGTWIKETDAAFYLMEGGHYISKISKYPSKSNPTEQVLNVAGMKTWFDRSDAPRGMTISREGPEPQPKPEAVPAQPSPAPAEPKRTNSNGLQLIKSFEGLRLQAYKDPVGIWTIGYGTTRGVRPGMTISTAEAEAFLQQDLVRFEQAINDALAVPVNDNQFSALSCFTYNVGPGAFRSSTLLKMLNQQDVYGAADQFPRWNKAGGRPLAGLTRRRQAERLLFLGQDFHKFL</sequence>
<dbReference type="GO" id="GO:0016998">
    <property type="term" value="P:cell wall macromolecule catabolic process"/>
    <property type="evidence" value="ECO:0007669"/>
    <property type="project" value="InterPro"/>
</dbReference>
<dbReference type="InterPro" id="IPR023347">
    <property type="entry name" value="Lysozyme_dom_sf"/>
</dbReference>
<dbReference type="HAMAP" id="MF_04136">
    <property type="entry name" value="SAR_ENDOLYSIN"/>
    <property type="match status" value="1"/>
</dbReference>
<accession>A0A2W4U6S1</accession>
<dbReference type="InterPro" id="IPR034690">
    <property type="entry name" value="Endolysin_T4_type"/>
</dbReference>
<dbReference type="PANTHER" id="PTHR38107">
    <property type="match status" value="1"/>
</dbReference>
<dbReference type="EMBL" id="QBMC01000137">
    <property type="protein sequence ID" value="PZO12869.1"/>
    <property type="molecule type" value="Genomic_DNA"/>
</dbReference>
<evidence type="ECO:0000256" key="3">
    <source>
        <dbReference type="ARBA" id="ARBA00022638"/>
    </source>
</evidence>
<dbReference type="EC" id="3.2.1.17" evidence="7"/>
<evidence type="ECO:0000256" key="6">
    <source>
        <dbReference type="ARBA" id="ARBA00023295"/>
    </source>
</evidence>
<evidence type="ECO:0000256" key="8">
    <source>
        <dbReference type="SAM" id="MobiDB-lite"/>
    </source>
</evidence>
<dbReference type="PANTHER" id="PTHR38107:SF4">
    <property type="entry name" value="LYSOZYME"/>
    <property type="match status" value="1"/>
</dbReference>
<reference evidence="10" key="1">
    <citation type="submission" date="2018-04" db="EMBL/GenBank/DDBJ databases">
        <authorList>
            <person name="Cornet L."/>
        </authorList>
    </citation>
    <scope>NUCLEOTIDE SEQUENCE [LARGE SCALE GENOMIC DNA]</scope>
</reference>
<dbReference type="InterPro" id="IPR023346">
    <property type="entry name" value="Lysozyme-like_dom_sf"/>
</dbReference>
<keyword evidence="4 7" id="KW-0378">Hydrolase</keyword>
<dbReference type="SUPFAM" id="SSF53955">
    <property type="entry name" value="Lysozyme-like"/>
    <property type="match status" value="1"/>
</dbReference>
<dbReference type="GO" id="GO:0009253">
    <property type="term" value="P:peptidoglycan catabolic process"/>
    <property type="evidence" value="ECO:0007669"/>
    <property type="project" value="InterPro"/>
</dbReference>
<comment type="similarity">
    <text evidence="7">Belongs to the glycosyl hydrolase 24 family.</text>
</comment>
<dbReference type="Proteomes" id="UP000249354">
    <property type="component" value="Unassembled WGS sequence"/>
</dbReference>
<dbReference type="InterPro" id="IPR033907">
    <property type="entry name" value="Endolysin_autolysin"/>
</dbReference>
<dbReference type="HAMAP" id="MF_04110">
    <property type="entry name" value="ENDOLYSIN_T4"/>
    <property type="match status" value="1"/>
</dbReference>
<proteinExistence type="inferred from homology"/>
<reference evidence="9 10" key="2">
    <citation type="submission" date="2018-06" db="EMBL/GenBank/DDBJ databases">
        <title>Metagenomic assembly of (sub)arctic Cyanobacteria and their associated microbiome from non-axenic cultures.</title>
        <authorList>
            <person name="Baurain D."/>
        </authorList>
    </citation>
    <scope>NUCLEOTIDE SEQUENCE [LARGE SCALE GENOMIC DNA]</scope>
    <source>
        <strain evidence="9">ULC129bin1</strain>
    </source>
</reference>
<comment type="caution">
    <text evidence="9">The sequence shown here is derived from an EMBL/GenBank/DDBJ whole genome shotgun (WGS) entry which is preliminary data.</text>
</comment>
<organism evidence="9 10">
    <name type="scientific">Leptolyngbya foveolarum</name>
    <dbReference type="NCBI Taxonomy" id="47253"/>
    <lineage>
        <taxon>Bacteria</taxon>
        <taxon>Bacillati</taxon>
        <taxon>Cyanobacteriota</taxon>
        <taxon>Cyanophyceae</taxon>
        <taxon>Leptolyngbyales</taxon>
        <taxon>Leptolyngbyaceae</taxon>
        <taxon>Leptolyngbya group</taxon>
        <taxon>Leptolyngbya</taxon>
    </lineage>
</organism>
<feature type="compositionally biased region" description="Pro residues" evidence="8">
    <location>
        <begin position="64"/>
        <end position="81"/>
    </location>
</feature>
<evidence type="ECO:0000256" key="5">
    <source>
        <dbReference type="ARBA" id="ARBA00023200"/>
    </source>
</evidence>
<evidence type="ECO:0000256" key="4">
    <source>
        <dbReference type="ARBA" id="ARBA00022801"/>
    </source>
</evidence>
<feature type="region of interest" description="Disordered" evidence="8">
    <location>
        <begin position="50"/>
        <end position="88"/>
    </location>
</feature>
<evidence type="ECO:0000313" key="10">
    <source>
        <dbReference type="Proteomes" id="UP000249354"/>
    </source>
</evidence>
<dbReference type="CDD" id="cd00737">
    <property type="entry name" value="lyz_endolysin_autolysin"/>
    <property type="match status" value="1"/>
</dbReference>
<comment type="catalytic activity">
    <reaction evidence="1 7">
        <text>Hydrolysis of (1-&gt;4)-beta-linkages between N-acetylmuramic acid and N-acetyl-D-glucosamine residues in a peptidoglycan and between N-acetyl-D-glucosamine residues in chitodextrins.</text>
        <dbReference type="EC" id="3.2.1.17"/>
    </reaction>
</comment>
<keyword evidence="2 7" id="KW-0929">Antimicrobial</keyword>
<evidence type="ECO:0000313" key="9">
    <source>
        <dbReference type="EMBL" id="PZO12869.1"/>
    </source>
</evidence>